<reference evidence="2 3" key="1">
    <citation type="submission" date="2021-10" db="EMBL/GenBank/DDBJ databases">
        <authorList>
            <person name="Chen M."/>
        </authorList>
    </citation>
    <scope>NUCLEOTIDE SEQUENCE [LARGE SCALE GENOMIC DNA]</scope>
    <source>
        <strain evidence="2 3">H3-26</strain>
    </source>
</reference>
<keyword evidence="3" id="KW-1185">Reference proteome</keyword>
<dbReference type="RefSeq" id="WP_226764414.1">
    <property type="nucleotide sequence ID" value="NZ_JAJAWG010000006.1"/>
</dbReference>
<feature type="transmembrane region" description="Helical" evidence="1">
    <location>
        <begin position="161"/>
        <end position="180"/>
    </location>
</feature>
<feature type="transmembrane region" description="Helical" evidence="1">
    <location>
        <begin position="266"/>
        <end position="290"/>
    </location>
</feature>
<sequence length="349" mass="37345">MRLFRVQVPQTNPLHEPRPSTGVDVASLCIVAGLLLAIFLLHLVPALLAGMLVFLLIQALAGLTLGALSMAWSRWLALALLSGVVITSLAFLVLAILSLMKSEYGLIALLSKMAQIIAQAKGVLPAWLSEDWPSSPTGIQAELLNVLHHHAAQLQTTGKELGILFAHSVVGMVIGGIVALSEVGRRDQLGCLSQALLIRVQGFAVAFRAVMVAQLKISLINTALAGVYVLLVLPAVGVHLPFVKTMLVLTFILGLLPIVGNLFSNAIIVTVSFSQSLSIAIASLVFLVLIHKGEYFLNAHIIGTQIRAKAWELLLAMLLMEAMFGVAGLVMAAVLYAYLKAELRLHQLL</sequence>
<evidence type="ECO:0000256" key="1">
    <source>
        <dbReference type="SAM" id="Phobius"/>
    </source>
</evidence>
<dbReference type="Proteomes" id="UP001198034">
    <property type="component" value="Unassembled WGS sequence"/>
</dbReference>
<protein>
    <recommendedName>
        <fullName evidence="4">AI-2E family transporter</fullName>
    </recommendedName>
</protein>
<feature type="transmembrane region" description="Helical" evidence="1">
    <location>
        <begin position="311"/>
        <end position="339"/>
    </location>
</feature>
<keyword evidence="1" id="KW-0812">Transmembrane</keyword>
<keyword evidence="1" id="KW-1133">Transmembrane helix</keyword>
<feature type="transmembrane region" description="Helical" evidence="1">
    <location>
        <begin position="75"/>
        <end position="100"/>
    </location>
</feature>
<proteinExistence type="predicted"/>
<name>A0ABS8BM32_9NEIS</name>
<feature type="transmembrane region" description="Helical" evidence="1">
    <location>
        <begin position="242"/>
        <end position="260"/>
    </location>
</feature>
<feature type="transmembrane region" description="Helical" evidence="1">
    <location>
        <begin position="217"/>
        <end position="235"/>
    </location>
</feature>
<evidence type="ECO:0008006" key="4">
    <source>
        <dbReference type="Google" id="ProtNLM"/>
    </source>
</evidence>
<accession>A0ABS8BM32</accession>
<dbReference type="EMBL" id="JAJAWG010000006">
    <property type="protein sequence ID" value="MCB5196664.1"/>
    <property type="molecule type" value="Genomic_DNA"/>
</dbReference>
<organism evidence="2 3">
    <name type="scientific">Deefgea salmonis</name>
    <dbReference type="NCBI Taxonomy" id="2875502"/>
    <lineage>
        <taxon>Bacteria</taxon>
        <taxon>Pseudomonadati</taxon>
        <taxon>Pseudomonadota</taxon>
        <taxon>Betaproteobacteria</taxon>
        <taxon>Neisseriales</taxon>
        <taxon>Chitinibacteraceae</taxon>
        <taxon>Deefgea</taxon>
    </lineage>
</organism>
<feature type="transmembrane region" description="Helical" evidence="1">
    <location>
        <begin position="21"/>
        <end position="41"/>
    </location>
</feature>
<feature type="transmembrane region" description="Helical" evidence="1">
    <location>
        <begin position="192"/>
        <end position="211"/>
    </location>
</feature>
<gene>
    <name evidence="2" type="ORF">LG219_10345</name>
</gene>
<keyword evidence="1" id="KW-0472">Membrane</keyword>
<evidence type="ECO:0000313" key="2">
    <source>
        <dbReference type="EMBL" id="MCB5196664.1"/>
    </source>
</evidence>
<comment type="caution">
    <text evidence="2">The sequence shown here is derived from an EMBL/GenBank/DDBJ whole genome shotgun (WGS) entry which is preliminary data.</text>
</comment>
<evidence type="ECO:0000313" key="3">
    <source>
        <dbReference type="Proteomes" id="UP001198034"/>
    </source>
</evidence>
<feature type="transmembrane region" description="Helical" evidence="1">
    <location>
        <begin position="47"/>
        <end position="68"/>
    </location>
</feature>